<dbReference type="Proteomes" id="UP000600247">
    <property type="component" value="Unassembled WGS sequence"/>
</dbReference>
<dbReference type="EMBL" id="BMHY01000017">
    <property type="protein sequence ID" value="GGG87183.1"/>
    <property type="molecule type" value="Genomic_DNA"/>
</dbReference>
<name>A0A917HRT5_9BACL</name>
<dbReference type="Gene3D" id="3.40.50.1820">
    <property type="entry name" value="alpha/beta hydrolase"/>
    <property type="match status" value="1"/>
</dbReference>
<comment type="caution">
    <text evidence="2">The sequence shown here is derived from an EMBL/GenBank/DDBJ whole genome shotgun (WGS) entry which is preliminary data.</text>
</comment>
<feature type="domain" description="AB hydrolase-1" evidence="1">
    <location>
        <begin position="64"/>
        <end position="286"/>
    </location>
</feature>
<gene>
    <name evidence="2" type="primary">nap</name>
    <name evidence="2" type="ORF">GCM10010918_51840</name>
</gene>
<evidence type="ECO:0000259" key="1">
    <source>
        <dbReference type="Pfam" id="PF12697"/>
    </source>
</evidence>
<dbReference type="GO" id="GO:0046464">
    <property type="term" value="P:acylglycerol catabolic process"/>
    <property type="evidence" value="ECO:0007669"/>
    <property type="project" value="TreeGrafter"/>
</dbReference>
<accession>A0A917HRT5</accession>
<sequence length="299" mass="33608">MPQTATTPSENPLHFKTLKKECRYKDQYAKSLAQWEVPHSTIYVPTSFGDTHVIVCGPEDGEPLVLLHAMGFSSTVWQPNITTLAKQHRVYALDFIGDLNNSRPSNLPASLKQCAQWLEETLAALHVDSFTLGGISYGAFQAINFASHAPQRVKKLFLLSPAASFVPLHKVFIYRIILMAALPVKWNVNLFLRWLSRHRLNKLLAEQFYAAFKYGTLSLQVAPRVYSDEELHRLTMPVLLLLGDQEVISDASSAFERARNLGLNLQAEMVSGAGHMMNLEKPDEVNSKLDLFLRGEDQT</sequence>
<dbReference type="RefSeq" id="WP_188892589.1">
    <property type="nucleotide sequence ID" value="NZ_BMHY01000017.1"/>
</dbReference>
<dbReference type="SUPFAM" id="SSF53474">
    <property type="entry name" value="alpha/beta-Hydrolases"/>
    <property type="match status" value="1"/>
</dbReference>
<organism evidence="2 3">
    <name type="scientific">Paenibacillus radicis</name>
    <name type="common">ex Gao et al. 2016</name>
    <dbReference type="NCBI Taxonomy" id="1737354"/>
    <lineage>
        <taxon>Bacteria</taxon>
        <taxon>Bacillati</taxon>
        <taxon>Bacillota</taxon>
        <taxon>Bacilli</taxon>
        <taxon>Bacillales</taxon>
        <taxon>Paenibacillaceae</taxon>
        <taxon>Paenibacillus</taxon>
    </lineage>
</organism>
<dbReference type="InterPro" id="IPR029058">
    <property type="entry name" value="AB_hydrolase_fold"/>
</dbReference>
<dbReference type="PANTHER" id="PTHR43798:SF33">
    <property type="entry name" value="HYDROLASE, PUTATIVE (AFU_ORTHOLOGUE AFUA_2G14860)-RELATED"/>
    <property type="match status" value="1"/>
</dbReference>
<evidence type="ECO:0000313" key="3">
    <source>
        <dbReference type="Proteomes" id="UP000600247"/>
    </source>
</evidence>
<protein>
    <submittedName>
        <fullName evidence="2">Carboxylesterase nap</fullName>
    </submittedName>
</protein>
<dbReference type="GO" id="GO:0047372">
    <property type="term" value="F:monoacylglycerol lipase activity"/>
    <property type="evidence" value="ECO:0007669"/>
    <property type="project" value="TreeGrafter"/>
</dbReference>
<dbReference type="GO" id="GO:0016020">
    <property type="term" value="C:membrane"/>
    <property type="evidence" value="ECO:0007669"/>
    <property type="project" value="TreeGrafter"/>
</dbReference>
<evidence type="ECO:0000313" key="2">
    <source>
        <dbReference type="EMBL" id="GGG87183.1"/>
    </source>
</evidence>
<keyword evidence="3" id="KW-1185">Reference proteome</keyword>
<dbReference type="AlphaFoldDB" id="A0A917HRT5"/>
<dbReference type="PANTHER" id="PTHR43798">
    <property type="entry name" value="MONOACYLGLYCEROL LIPASE"/>
    <property type="match status" value="1"/>
</dbReference>
<dbReference type="InterPro" id="IPR000073">
    <property type="entry name" value="AB_hydrolase_1"/>
</dbReference>
<dbReference type="Pfam" id="PF12697">
    <property type="entry name" value="Abhydrolase_6"/>
    <property type="match status" value="1"/>
</dbReference>
<dbReference type="InterPro" id="IPR050266">
    <property type="entry name" value="AB_hydrolase_sf"/>
</dbReference>
<proteinExistence type="predicted"/>
<reference evidence="2 3" key="1">
    <citation type="journal article" date="2014" name="Int. J. Syst. Evol. Microbiol.">
        <title>Complete genome sequence of Corynebacterium casei LMG S-19264T (=DSM 44701T), isolated from a smear-ripened cheese.</title>
        <authorList>
            <consortium name="US DOE Joint Genome Institute (JGI-PGF)"/>
            <person name="Walter F."/>
            <person name="Albersmeier A."/>
            <person name="Kalinowski J."/>
            <person name="Ruckert C."/>
        </authorList>
    </citation>
    <scope>NUCLEOTIDE SEQUENCE [LARGE SCALE GENOMIC DNA]</scope>
    <source>
        <strain evidence="2 3">CGMCC 1.15286</strain>
    </source>
</reference>